<dbReference type="RefSeq" id="WP_275778016.1">
    <property type="nucleotide sequence ID" value="NZ_BAABDE010000017.1"/>
</dbReference>
<evidence type="ECO:0000256" key="1">
    <source>
        <dbReference type="ARBA" id="ARBA00023015"/>
    </source>
</evidence>
<dbReference type="SUPFAM" id="SSF46894">
    <property type="entry name" value="C-terminal effector domain of the bipartite response regulators"/>
    <property type="match status" value="1"/>
</dbReference>
<evidence type="ECO:0000256" key="2">
    <source>
        <dbReference type="ARBA" id="ARBA00023125"/>
    </source>
</evidence>
<dbReference type="PANTHER" id="PTHR43214">
    <property type="entry name" value="TWO-COMPONENT RESPONSE REGULATOR"/>
    <property type="match status" value="1"/>
</dbReference>
<sequence>MQVAVVSDDALVRAGLREILRQEPGVEVPFTSNSQGAVGAVQCRRPDVVLLDLQLSTDGQGLLKALRALNRPPAVAALTATADRHAVNAAFAAGAAACLVKDITPYELVHAVCLIGSGGFILSSTAVAVMKDEHPRPVDPALAARLLAASHLTDREREVLALLAAGLSNAEISSTLTLSTNTVKDHIKATYAKLGVHNRVQAAVMASMAGLAAAA</sequence>
<reference evidence="8" key="1">
    <citation type="journal article" date="2019" name="Int. J. Syst. Evol. Microbiol.">
        <title>The Global Catalogue of Microorganisms (GCM) 10K type strain sequencing project: providing services to taxonomists for standard genome sequencing and annotation.</title>
        <authorList>
            <consortium name="The Broad Institute Genomics Platform"/>
            <consortium name="The Broad Institute Genome Sequencing Center for Infectious Disease"/>
            <person name="Wu L."/>
            <person name="Ma J."/>
        </authorList>
    </citation>
    <scope>NUCLEOTIDE SEQUENCE [LARGE SCALE GENOMIC DNA]</scope>
    <source>
        <strain evidence="8">JCM 17138</strain>
    </source>
</reference>
<dbReference type="Proteomes" id="UP001501009">
    <property type="component" value="Unassembled WGS sequence"/>
</dbReference>
<dbReference type="SMART" id="SM00448">
    <property type="entry name" value="REC"/>
    <property type="match status" value="1"/>
</dbReference>
<feature type="modified residue" description="4-aspartylphosphate" evidence="4">
    <location>
        <position position="52"/>
    </location>
</feature>
<dbReference type="InterPro" id="IPR011006">
    <property type="entry name" value="CheY-like_superfamily"/>
</dbReference>
<feature type="domain" description="HTH luxR-type" evidence="5">
    <location>
        <begin position="145"/>
        <end position="210"/>
    </location>
</feature>
<evidence type="ECO:0000313" key="7">
    <source>
        <dbReference type="EMBL" id="GAA3800657.1"/>
    </source>
</evidence>
<dbReference type="EMBL" id="BAABDE010000017">
    <property type="protein sequence ID" value="GAA3800657.1"/>
    <property type="molecule type" value="Genomic_DNA"/>
</dbReference>
<evidence type="ECO:0000256" key="4">
    <source>
        <dbReference type="PROSITE-ProRule" id="PRU00169"/>
    </source>
</evidence>
<keyword evidence="3" id="KW-0804">Transcription</keyword>
<dbReference type="PROSITE" id="PS00622">
    <property type="entry name" value="HTH_LUXR_1"/>
    <property type="match status" value="1"/>
</dbReference>
<keyword evidence="2" id="KW-0238">DNA-binding</keyword>
<dbReference type="SMART" id="SM00421">
    <property type="entry name" value="HTH_LUXR"/>
    <property type="match status" value="1"/>
</dbReference>
<dbReference type="PROSITE" id="PS50043">
    <property type="entry name" value="HTH_LUXR_2"/>
    <property type="match status" value="1"/>
</dbReference>
<name>A0ABP7HNT0_9ACTN</name>
<dbReference type="PROSITE" id="PS50110">
    <property type="entry name" value="RESPONSE_REGULATORY"/>
    <property type="match status" value="1"/>
</dbReference>
<dbReference type="InterPro" id="IPR036388">
    <property type="entry name" value="WH-like_DNA-bd_sf"/>
</dbReference>
<protein>
    <submittedName>
        <fullName evidence="7">Response regulator transcription factor</fullName>
    </submittedName>
</protein>
<dbReference type="Pfam" id="PF00072">
    <property type="entry name" value="Response_reg"/>
    <property type="match status" value="1"/>
</dbReference>
<evidence type="ECO:0000313" key="8">
    <source>
        <dbReference type="Proteomes" id="UP001501009"/>
    </source>
</evidence>
<dbReference type="CDD" id="cd06170">
    <property type="entry name" value="LuxR_C_like"/>
    <property type="match status" value="1"/>
</dbReference>
<dbReference type="PANTHER" id="PTHR43214:SF24">
    <property type="entry name" value="TRANSCRIPTIONAL REGULATORY PROTEIN NARL-RELATED"/>
    <property type="match status" value="1"/>
</dbReference>
<evidence type="ECO:0000259" key="6">
    <source>
        <dbReference type="PROSITE" id="PS50110"/>
    </source>
</evidence>
<feature type="domain" description="Response regulatory" evidence="6">
    <location>
        <begin position="2"/>
        <end position="116"/>
    </location>
</feature>
<keyword evidence="1" id="KW-0805">Transcription regulation</keyword>
<comment type="caution">
    <text evidence="7">The sequence shown here is derived from an EMBL/GenBank/DDBJ whole genome shotgun (WGS) entry which is preliminary data.</text>
</comment>
<dbReference type="Gene3D" id="3.40.50.2300">
    <property type="match status" value="1"/>
</dbReference>
<keyword evidence="4" id="KW-0597">Phosphoprotein</keyword>
<proteinExistence type="predicted"/>
<keyword evidence="8" id="KW-1185">Reference proteome</keyword>
<gene>
    <name evidence="7" type="ORF">GCM10022403_038680</name>
</gene>
<accession>A0ABP7HNT0</accession>
<dbReference type="PRINTS" id="PR00038">
    <property type="entry name" value="HTHLUXR"/>
</dbReference>
<evidence type="ECO:0000256" key="3">
    <source>
        <dbReference type="ARBA" id="ARBA00023163"/>
    </source>
</evidence>
<organism evidence="7 8">
    <name type="scientific">Streptomyces coacervatus</name>
    <dbReference type="NCBI Taxonomy" id="647381"/>
    <lineage>
        <taxon>Bacteria</taxon>
        <taxon>Bacillati</taxon>
        <taxon>Actinomycetota</taxon>
        <taxon>Actinomycetes</taxon>
        <taxon>Kitasatosporales</taxon>
        <taxon>Streptomycetaceae</taxon>
        <taxon>Streptomyces</taxon>
    </lineage>
</organism>
<dbReference type="Pfam" id="PF00196">
    <property type="entry name" value="GerE"/>
    <property type="match status" value="1"/>
</dbReference>
<dbReference type="InterPro" id="IPR001789">
    <property type="entry name" value="Sig_transdc_resp-reg_receiver"/>
</dbReference>
<dbReference type="SUPFAM" id="SSF52172">
    <property type="entry name" value="CheY-like"/>
    <property type="match status" value="1"/>
</dbReference>
<dbReference type="InterPro" id="IPR000792">
    <property type="entry name" value="Tscrpt_reg_LuxR_C"/>
</dbReference>
<dbReference type="InterPro" id="IPR016032">
    <property type="entry name" value="Sig_transdc_resp-reg_C-effctor"/>
</dbReference>
<dbReference type="InterPro" id="IPR039420">
    <property type="entry name" value="WalR-like"/>
</dbReference>
<dbReference type="Gene3D" id="1.10.10.10">
    <property type="entry name" value="Winged helix-like DNA-binding domain superfamily/Winged helix DNA-binding domain"/>
    <property type="match status" value="1"/>
</dbReference>
<evidence type="ECO:0000259" key="5">
    <source>
        <dbReference type="PROSITE" id="PS50043"/>
    </source>
</evidence>